<keyword evidence="3" id="KW-0175">Coiled coil</keyword>
<dbReference type="Pfam" id="PF07989">
    <property type="entry name" value="Cnn_1N"/>
    <property type="match status" value="1"/>
</dbReference>
<feature type="coiled-coil region" evidence="3">
    <location>
        <begin position="651"/>
        <end position="685"/>
    </location>
</feature>
<feature type="compositionally biased region" description="Polar residues" evidence="4">
    <location>
        <begin position="266"/>
        <end position="275"/>
    </location>
</feature>
<feature type="compositionally biased region" description="Basic and acidic residues" evidence="4">
    <location>
        <begin position="41"/>
        <end position="51"/>
    </location>
</feature>
<evidence type="ECO:0000259" key="6">
    <source>
        <dbReference type="Pfam" id="PF12808"/>
    </source>
</evidence>
<dbReference type="Proteomes" id="UP001138500">
    <property type="component" value="Unassembled WGS sequence"/>
</dbReference>
<evidence type="ECO:0000256" key="4">
    <source>
        <dbReference type="SAM" id="MobiDB-lite"/>
    </source>
</evidence>
<feature type="compositionally biased region" description="Low complexity" evidence="4">
    <location>
        <begin position="232"/>
        <end position="241"/>
    </location>
</feature>
<dbReference type="InterPro" id="IPR012943">
    <property type="entry name" value="Cnn_1N"/>
</dbReference>
<feature type="compositionally biased region" description="Polar residues" evidence="4">
    <location>
        <begin position="248"/>
        <end position="258"/>
    </location>
</feature>
<feature type="region of interest" description="Disordered" evidence="4">
    <location>
        <begin position="562"/>
        <end position="588"/>
    </location>
</feature>
<feature type="compositionally biased region" description="Acidic residues" evidence="4">
    <location>
        <begin position="213"/>
        <end position="222"/>
    </location>
</feature>
<keyword evidence="8" id="KW-1185">Reference proteome</keyword>
<feature type="compositionally biased region" description="Polar residues" evidence="4">
    <location>
        <begin position="714"/>
        <end position="724"/>
    </location>
</feature>
<feature type="domain" description="Mto1-like Mto2p-binding" evidence="6">
    <location>
        <begin position="1494"/>
        <end position="1544"/>
    </location>
</feature>
<feature type="region of interest" description="Disordered" evidence="4">
    <location>
        <begin position="463"/>
        <end position="485"/>
    </location>
</feature>
<evidence type="ECO:0000256" key="3">
    <source>
        <dbReference type="SAM" id="Coils"/>
    </source>
</evidence>
<sequence length="1569" mass="177000">MSAPDATARPGGEDKNNSHDTSSPAAPSPERARRKPKKLERRSQKSIDEGRASVPLEVEVEVVDAMMRDHTDHAEHRLFEQGDDELDDLPIFLKQQQQQPHPGHYIGGNDNYNDIDAADEEDAEMRRHFMDVESSFLPDYGMAAQHTKDDGRLGADDTYLELGKPGRTPPPDLAFGSAKKNQRRAEEGEEPETPLGAYKTPAPGRPSDAGGEEHEEGEEEDNSVSRNESVESPSSPAAAAAQRGHARNISTATVTRNFSGHRAQHSTDSGGSRPTSAGRPVSKSSTIRPGSSPHPENVALPVSEAPSMISLNGSLHALPPSRLSARPSHLGNRNASQHSSISSATLSSGYSSEAGDYALQTGGAMSASTMLESSRAGMGSRMPSLGSVVSYSEGIPSFSRGISGTVPLSRLGSRLDGVEEERLQTPRANTDHSNFQAPTDTVLAQRVESIQVPETIARDFRAKNRSPERPQSAGGLGVNFPDRPRRTLTLKEQNSKIDKLTKENFELKLKIHFLDQALQARSDDGVKELIDKNVQFQTDLANERKETQGLRRKIRELERKMQEQDEAMMELRQQKASSREDRDEDDDPTLQAEMHEEILYLRQQLDHSENQVTTLREEVMTKELEKRKMAEHMRSMAGTRGEDTAGMKETMEMWQDLLNAETGRREQAEEDIRRLREELTALRIEHASPSANKVLRRRSRPGTGYDSMADSDHTNANGMNGSATDSSATLVEHLKHENAELRRDLGAQTSMLTSRNRERERLQQEIEDLKLLTRKSDGGARSLAGESIFERSISRAHQRPQSRGSDHTHVTQATDAQLEDWERKEGQLRDQNAELRLKYQDLERTHNTHLQYVAALEGDFEQMETELTEQAEDLRLLQTERDEALHAFEDKEQEFQKLEDEAVNEIDRLTQEVQSLESELEEAHKKHQKVQQKLEHTTDGYKGLQGELRDITQSVMNLEDEKQANMRTIQTLENQIAEAEDEIQKWEQKCKELDQKNRKLEITQESLQSEITFLREEQEGDKIKIGELEDALNAAQQTIQDEQEKLKEMEESIVEERQQRDTLENKSKEEVQKVLDDLNIESGKTKDEVRKLRRALSAKEVEASSWKQKLDELEQALRNMLGQRGGTKQTLLAEIGRVQRQLETTANQLDRSKMEAADKDRLLRHRDGLLESTSLESRRLSDLLDKERASRKHDLDQFEKASRGQATHMRELAQYQSRVLELETAFSQDKRKMASLEQQYKDQLNERNTLLLALWNRLSTLCGSDWARNHGSVNGEAPSIPAIQDHLGAFNRNVISAVKTIEALIGSFKMRIRNVEKALWRDYQTLEENLNLRVKKMEILEKAVVDQQRALQAEREARPQLAARNVSGKNVKGSEEIAKLKSEVKLLKSELKFHRQHPSPMAQQMIHQQNSQIGMDHLRRMNSGGSNTVSQSSPGRAIAALLRHQSTSAVEPLQRRSTSSSNDVHNLSAPGSSSGGPPNQMVMQSQPIQPSEQRWVHRLKELERRLKAEREARLLDRRGARQRLEEGRLENEELRLMLEREKVRRGSVGEGSVAGSERTGADGLVEMEG</sequence>
<evidence type="ECO:0000259" key="5">
    <source>
        <dbReference type="Pfam" id="PF07989"/>
    </source>
</evidence>
<evidence type="ECO:0000313" key="7">
    <source>
        <dbReference type="EMBL" id="KAH9819851.1"/>
    </source>
</evidence>
<feature type="region of interest" description="Disordered" evidence="4">
    <location>
        <begin position="785"/>
        <end position="825"/>
    </location>
</feature>
<feature type="region of interest" description="Disordered" evidence="4">
    <location>
        <begin position="1"/>
        <end position="56"/>
    </location>
</feature>
<comment type="subcellular location">
    <subcellularLocation>
        <location evidence="1">Cytoplasm</location>
    </subcellularLocation>
</comment>
<reference evidence="7 8" key="2">
    <citation type="journal article" date="2021" name="Curr. Genet.">
        <title>Genetic response to nitrogen starvation in the aggressive Eucalyptus foliar pathogen Teratosphaeria destructans.</title>
        <authorList>
            <person name="Havenga M."/>
            <person name="Wingfield B.D."/>
            <person name="Wingfield M.J."/>
            <person name="Dreyer L.L."/>
            <person name="Roets F."/>
            <person name="Aylward J."/>
        </authorList>
    </citation>
    <scope>NUCLEOTIDE SEQUENCE [LARGE SCALE GENOMIC DNA]</scope>
    <source>
        <strain evidence="7">CMW44962</strain>
    </source>
</reference>
<comment type="caution">
    <text evidence="7">The sequence shown here is derived from an EMBL/GenBank/DDBJ whole genome shotgun (WGS) entry which is preliminary data.</text>
</comment>
<feature type="region of interest" description="Disordered" evidence="4">
    <location>
        <begin position="147"/>
        <end position="299"/>
    </location>
</feature>
<feature type="coiled-coil region" evidence="3">
    <location>
        <begin position="1492"/>
        <end position="1544"/>
    </location>
</feature>
<reference evidence="7 8" key="1">
    <citation type="journal article" date="2018" name="IMA Fungus">
        <title>IMA Genome-F 10: Nine draft genome sequences of Claviceps purpurea s.lat., including C. arundinis, C. humidiphila, and C. cf. spartinae, pseudomolecules for the pitch canker pathogen Fusarium circinatum, draft genome of Davidsoniella eucalypti, Grosmannia galeiformis, Quambalaria eucalypti, and Teratosphaeria destructans.</title>
        <authorList>
            <person name="Wingfield B.D."/>
            <person name="Liu M."/>
            <person name="Nguyen H.D."/>
            <person name="Lane F.A."/>
            <person name="Morgan S.W."/>
            <person name="De Vos L."/>
            <person name="Wilken P.M."/>
            <person name="Duong T.A."/>
            <person name="Aylward J."/>
            <person name="Coetzee M.P."/>
            <person name="Dadej K."/>
            <person name="De Beer Z.W."/>
            <person name="Findlay W."/>
            <person name="Havenga M."/>
            <person name="Kolarik M."/>
            <person name="Menzies J.G."/>
            <person name="Naidoo K."/>
            <person name="Pochopski O."/>
            <person name="Shoukouhi P."/>
            <person name="Santana Q.C."/>
            <person name="Seifert K.A."/>
            <person name="Soal N."/>
            <person name="Steenkamp E.T."/>
            <person name="Tatham C.T."/>
            <person name="van der Nest M.A."/>
            <person name="Wingfield M.J."/>
        </authorList>
    </citation>
    <scope>NUCLEOTIDE SEQUENCE [LARGE SCALE GENOMIC DNA]</scope>
    <source>
        <strain evidence="7">CMW44962</strain>
    </source>
</reference>
<dbReference type="OrthoDB" id="10255000at2759"/>
<accession>A0A9W7SL78</accession>
<feature type="coiled-coil region" evidence="3">
    <location>
        <begin position="1323"/>
        <end position="1397"/>
    </location>
</feature>
<evidence type="ECO:0000256" key="1">
    <source>
        <dbReference type="ARBA" id="ARBA00004496"/>
    </source>
</evidence>
<feature type="region of interest" description="Disordered" evidence="4">
    <location>
        <begin position="697"/>
        <end position="724"/>
    </location>
</feature>
<feature type="compositionally biased region" description="Polar residues" evidence="4">
    <location>
        <begin position="331"/>
        <end position="349"/>
    </location>
</feature>
<dbReference type="GO" id="GO:0005815">
    <property type="term" value="C:microtubule organizing center"/>
    <property type="evidence" value="ECO:0007669"/>
    <property type="project" value="InterPro"/>
</dbReference>
<feature type="coiled-coil region" evidence="3">
    <location>
        <begin position="1219"/>
        <end position="1253"/>
    </location>
</feature>
<dbReference type="EMBL" id="RIBY02002311">
    <property type="protein sequence ID" value="KAH9819851.1"/>
    <property type="molecule type" value="Genomic_DNA"/>
</dbReference>
<dbReference type="Gene3D" id="1.10.287.1490">
    <property type="match status" value="1"/>
</dbReference>
<evidence type="ECO:0000256" key="2">
    <source>
        <dbReference type="ARBA" id="ARBA00022490"/>
    </source>
</evidence>
<dbReference type="Pfam" id="PF12808">
    <property type="entry name" value="Mto2_bdg"/>
    <property type="match status" value="1"/>
</dbReference>
<evidence type="ECO:0000313" key="8">
    <source>
        <dbReference type="Proteomes" id="UP001138500"/>
    </source>
</evidence>
<keyword evidence="2" id="KW-0963">Cytoplasm</keyword>
<protein>
    <submittedName>
        <fullName evidence="7">Centrosomin N-terminal motif 1</fullName>
    </submittedName>
</protein>
<feature type="region of interest" description="Disordered" evidence="4">
    <location>
        <begin position="1545"/>
        <end position="1569"/>
    </location>
</feature>
<dbReference type="InterPro" id="IPR024545">
    <property type="entry name" value="Mto1-like_Mto2p-bd"/>
</dbReference>
<dbReference type="PANTHER" id="PTHR43941">
    <property type="entry name" value="STRUCTURAL MAINTENANCE OF CHROMOSOMES PROTEIN 2"/>
    <property type="match status" value="1"/>
</dbReference>
<gene>
    <name evidence="7" type="ORF">Tdes44962_MAKER00840</name>
</gene>
<dbReference type="SUPFAM" id="SSF57997">
    <property type="entry name" value="Tropomyosin"/>
    <property type="match status" value="1"/>
</dbReference>
<feature type="compositionally biased region" description="Polar residues" evidence="4">
    <location>
        <begin position="1481"/>
        <end position="1491"/>
    </location>
</feature>
<dbReference type="GO" id="GO:0005737">
    <property type="term" value="C:cytoplasm"/>
    <property type="evidence" value="ECO:0007669"/>
    <property type="project" value="UniProtKB-SubCell"/>
</dbReference>
<feature type="region of interest" description="Disordered" evidence="4">
    <location>
        <begin position="1447"/>
        <end position="1491"/>
    </location>
</feature>
<feature type="domain" description="Centrosomin N-terminal motif 1" evidence="5">
    <location>
        <begin position="489"/>
        <end position="561"/>
    </location>
</feature>
<feature type="region of interest" description="Disordered" evidence="4">
    <location>
        <begin position="319"/>
        <end position="349"/>
    </location>
</feature>
<proteinExistence type="predicted"/>
<feature type="compositionally biased region" description="Polar residues" evidence="4">
    <location>
        <begin position="1447"/>
        <end position="1465"/>
    </location>
</feature>
<organism evidence="7 8">
    <name type="scientific">Teratosphaeria destructans</name>
    <dbReference type="NCBI Taxonomy" id="418781"/>
    <lineage>
        <taxon>Eukaryota</taxon>
        <taxon>Fungi</taxon>
        <taxon>Dikarya</taxon>
        <taxon>Ascomycota</taxon>
        <taxon>Pezizomycotina</taxon>
        <taxon>Dothideomycetes</taxon>
        <taxon>Dothideomycetidae</taxon>
        <taxon>Mycosphaerellales</taxon>
        <taxon>Teratosphaeriaceae</taxon>
        <taxon>Teratosphaeria</taxon>
    </lineage>
</organism>
<name>A0A9W7SL78_9PEZI</name>